<keyword evidence="6" id="KW-0460">Magnesium</keyword>
<dbReference type="Pfam" id="PF00481">
    <property type="entry name" value="PP2C"/>
    <property type="match status" value="1"/>
</dbReference>
<name>A0ABR4J0K8_9EURO</name>
<organism evidence="11 12">
    <name type="scientific">Aspergillus cavernicola</name>
    <dbReference type="NCBI Taxonomy" id="176166"/>
    <lineage>
        <taxon>Eukaryota</taxon>
        <taxon>Fungi</taxon>
        <taxon>Dikarya</taxon>
        <taxon>Ascomycota</taxon>
        <taxon>Pezizomycotina</taxon>
        <taxon>Eurotiomycetes</taxon>
        <taxon>Eurotiomycetidae</taxon>
        <taxon>Eurotiales</taxon>
        <taxon>Aspergillaceae</taxon>
        <taxon>Aspergillus</taxon>
        <taxon>Aspergillus subgen. Nidulantes</taxon>
    </lineage>
</organism>
<dbReference type="InterPro" id="IPR015655">
    <property type="entry name" value="PP2C"/>
</dbReference>
<keyword evidence="8" id="KW-0464">Manganese</keyword>
<gene>
    <name evidence="11" type="ORF">BDW59DRAFT_139420</name>
</gene>
<dbReference type="EMBL" id="JBFXLS010000006">
    <property type="protein sequence ID" value="KAL2832558.1"/>
    <property type="molecule type" value="Genomic_DNA"/>
</dbReference>
<dbReference type="CDD" id="cd00143">
    <property type="entry name" value="PP2Cc"/>
    <property type="match status" value="1"/>
</dbReference>
<dbReference type="PANTHER" id="PTHR13832:SF803">
    <property type="entry name" value="PROTEIN PHOSPHATASE 1G"/>
    <property type="match status" value="1"/>
</dbReference>
<evidence type="ECO:0000313" key="11">
    <source>
        <dbReference type="EMBL" id="KAL2832558.1"/>
    </source>
</evidence>
<comment type="cofactor">
    <cofactor evidence="1">
        <name>Mn(2+)</name>
        <dbReference type="ChEBI" id="CHEBI:29035"/>
    </cofactor>
</comment>
<dbReference type="SMART" id="SM00332">
    <property type="entry name" value="PP2Cc"/>
    <property type="match status" value="1"/>
</dbReference>
<evidence type="ECO:0000256" key="3">
    <source>
        <dbReference type="ARBA" id="ARBA00013081"/>
    </source>
</evidence>
<evidence type="ECO:0000256" key="2">
    <source>
        <dbReference type="ARBA" id="ARBA00006702"/>
    </source>
</evidence>
<comment type="caution">
    <text evidence="11">The sequence shown here is derived from an EMBL/GenBank/DDBJ whole genome shotgun (WGS) entry which is preliminary data.</text>
</comment>
<evidence type="ECO:0000256" key="4">
    <source>
        <dbReference type="ARBA" id="ARBA00022723"/>
    </source>
</evidence>
<keyword evidence="12" id="KW-1185">Reference proteome</keyword>
<dbReference type="InterPro" id="IPR001932">
    <property type="entry name" value="PPM-type_phosphatase-like_dom"/>
</dbReference>
<evidence type="ECO:0000256" key="9">
    <source>
        <dbReference type="RuleBase" id="RU003465"/>
    </source>
</evidence>
<keyword evidence="4" id="KW-0479">Metal-binding</keyword>
<reference evidence="11 12" key="1">
    <citation type="submission" date="2024-07" db="EMBL/GenBank/DDBJ databases">
        <title>Section-level genome sequencing and comparative genomics of Aspergillus sections Usti and Cavernicolus.</title>
        <authorList>
            <consortium name="Lawrence Berkeley National Laboratory"/>
            <person name="Nybo J.L."/>
            <person name="Vesth T.C."/>
            <person name="Theobald S."/>
            <person name="Frisvad J.C."/>
            <person name="Larsen T.O."/>
            <person name="Kjaerboelling I."/>
            <person name="Rothschild-Mancinelli K."/>
            <person name="Lyhne E.K."/>
            <person name="Kogle M.E."/>
            <person name="Barry K."/>
            <person name="Clum A."/>
            <person name="Na H."/>
            <person name="Ledsgaard L."/>
            <person name="Lin J."/>
            <person name="Lipzen A."/>
            <person name="Kuo A."/>
            <person name="Riley R."/>
            <person name="Mondo S."/>
            <person name="LaButti K."/>
            <person name="Haridas S."/>
            <person name="Pangalinan J."/>
            <person name="Salamov A.A."/>
            <person name="Simmons B.A."/>
            <person name="Magnuson J.K."/>
            <person name="Chen J."/>
            <person name="Drula E."/>
            <person name="Henrissat B."/>
            <person name="Wiebenga A."/>
            <person name="Lubbers R.J."/>
            <person name="Gomes A.C."/>
            <person name="Makela M.R."/>
            <person name="Stajich J."/>
            <person name="Grigoriev I.V."/>
            <person name="Mortensen U.H."/>
            <person name="De vries R.P."/>
            <person name="Baker S.E."/>
            <person name="Andersen M.R."/>
        </authorList>
    </citation>
    <scope>NUCLEOTIDE SEQUENCE [LARGE SCALE GENOMIC DNA]</scope>
    <source>
        <strain evidence="11 12">CBS 600.67</strain>
    </source>
</reference>
<evidence type="ECO:0000256" key="1">
    <source>
        <dbReference type="ARBA" id="ARBA00001936"/>
    </source>
</evidence>
<protein>
    <recommendedName>
        <fullName evidence="3">protein-serine/threonine phosphatase</fullName>
        <ecNumber evidence="3">3.1.3.16</ecNumber>
    </recommendedName>
</protein>
<proteinExistence type="inferred from homology"/>
<dbReference type="EC" id="3.1.3.16" evidence="3"/>
<dbReference type="InterPro" id="IPR000222">
    <property type="entry name" value="PP2C_BS"/>
</dbReference>
<feature type="domain" description="PPM-type phosphatase" evidence="10">
    <location>
        <begin position="13"/>
        <end position="308"/>
    </location>
</feature>
<sequence>MENLASDSVELCAVGGASAQGFRPSQQDRYSIVISEEMPSGISDTLAMFGVFDGHGSHFAAQHAKNNIPRFLLNSPEFRKGEYQRAMQEAIEKEDRTLLKGFRNGEDRFANSGSTVAISLVNLTKGILIVGNLGDSHISMVERDPDTTELQNVDRLTESHKPESPEEKRRIEDAGGKVHFQHNVWRIGALNLSRAIGDLKYKRPLNNITTDPVTDAQRNTTEKPTEDRDDFVSIKMSFRQVELQKDKQYILALTTDGVTNIIDDKTLMHNVMHLFNLGKNAEEVSQSLVDDATTRPGSDNATCIAVFLNGISAPPFDRCHWNGC</sequence>
<keyword evidence="7 9" id="KW-0904">Protein phosphatase</keyword>
<dbReference type="PROSITE" id="PS51746">
    <property type="entry name" value="PPM_2"/>
    <property type="match status" value="1"/>
</dbReference>
<evidence type="ECO:0000256" key="8">
    <source>
        <dbReference type="ARBA" id="ARBA00023211"/>
    </source>
</evidence>
<evidence type="ECO:0000256" key="7">
    <source>
        <dbReference type="ARBA" id="ARBA00022912"/>
    </source>
</evidence>
<accession>A0ABR4J0K8</accession>
<dbReference type="SUPFAM" id="SSF81606">
    <property type="entry name" value="PP2C-like"/>
    <property type="match status" value="1"/>
</dbReference>
<dbReference type="Gene3D" id="3.60.40.10">
    <property type="entry name" value="PPM-type phosphatase domain"/>
    <property type="match status" value="1"/>
</dbReference>
<dbReference type="PANTHER" id="PTHR13832">
    <property type="entry name" value="PROTEIN PHOSPHATASE 2C"/>
    <property type="match status" value="1"/>
</dbReference>
<dbReference type="PROSITE" id="PS01032">
    <property type="entry name" value="PPM_1"/>
    <property type="match status" value="1"/>
</dbReference>
<evidence type="ECO:0000259" key="10">
    <source>
        <dbReference type="PROSITE" id="PS51746"/>
    </source>
</evidence>
<keyword evidence="5 9" id="KW-0378">Hydrolase</keyword>
<evidence type="ECO:0000256" key="5">
    <source>
        <dbReference type="ARBA" id="ARBA00022801"/>
    </source>
</evidence>
<dbReference type="InterPro" id="IPR036457">
    <property type="entry name" value="PPM-type-like_dom_sf"/>
</dbReference>
<dbReference type="Proteomes" id="UP001610335">
    <property type="component" value="Unassembled WGS sequence"/>
</dbReference>
<evidence type="ECO:0000313" key="12">
    <source>
        <dbReference type="Proteomes" id="UP001610335"/>
    </source>
</evidence>
<evidence type="ECO:0000256" key="6">
    <source>
        <dbReference type="ARBA" id="ARBA00022842"/>
    </source>
</evidence>
<comment type="similarity">
    <text evidence="2 9">Belongs to the PP2C family.</text>
</comment>